<name>A0ABR2FCY8_9ROSI</name>
<sequence length="208" mass="22276">MNNVDEDLAHISIGGGEDDGVQIELEDNESPMSLEYCFVGSFLTTSIINFPSMRSTMATVWHPPGSISIYDLGSGRFLFKLYHILDVERIESGGFMSKKVAKVLGNFIGSFLSYDSKASSLESVVKGVKGGLSGVVLDSSLVKDKLGPIDGFDVDIGFSVEESPLGNLETSKCPRVQQTNPEVSLFKDLTGANSLSLADLDNGASHSQ</sequence>
<evidence type="ECO:0000313" key="3">
    <source>
        <dbReference type="Proteomes" id="UP001472677"/>
    </source>
</evidence>
<dbReference type="Proteomes" id="UP001472677">
    <property type="component" value="Unassembled WGS sequence"/>
</dbReference>
<keyword evidence="3" id="KW-1185">Reference proteome</keyword>
<evidence type="ECO:0000259" key="1">
    <source>
        <dbReference type="Pfam" id="PF14111"/>
    </source>
</evidence>
<feature type="domain" description="DUF4283" evidence="1">
    <location>
        <begin position="33"/>
        <end position="96"/>
    </location>
</feature>
<dbReference type="Pfam" id="PF14111">
    <property type="entry name" value="DUF4283"/>
    <property type="match status" value="1"/>
</dbReference>
<accession>A0ABR2FCY8</accession>
<protein>
    <recommendedName>
        <fullName evidence="1">DUF4283 domain-containing protein</fullName>
    </recommendedName>
</protein>
<organism evidence="2 3">
    <name type="scientific">Hibiscus sabdariffa</name>
    <name type="common">roselle</name>
    <dbReference type="NCBI Taxonomy" id="183260"/>
    <lineage>
        <taxon>Eukaryota</taxon>
        <taxon>Viridiplantae</taxon>
        <taxon>Streptophyta</taxon>
        <taxon>Embryophyta</taxon>
        <taxon>Tracheophyta</taxon>
        <taxon>Spermatophyta</taxon>
        <taxon>Magnoliopsida</taxon>
        <taxon>eudicotyledons</taxon>
        <taxon>Gunneridae</taxon>
        <taxon>Pentapetalae</taxon>
        <taxon>rosids</taxon>
        <taxon>malvids</taxon>
        <taxon>Malvales</taxon>
        <taxon>Malvaceae</taxon>
        <taxon>Malvoideae</taxon>
        <taxon>Hibiscus</taxon>
    </lineage>
</organism>
<reference evidence="2 3" key="1">
    <citation type="journal article" date="2024" name="G3 (Bethesda)">
        <title>Genome assembly of Hibiscus sabdariffa L. provides insights into metabolisms of medicinal natural products.</title>
        <authorList>
            <person name="Kim T."/>
        </authorList>
    </citation>
    <scope>NUCLEOTIDE SEQUENCE [LARGE SCALE GENOMIC DNA]</scope>
    <source>
        <strain evidence="2">TK-2024</strain>
        <tissue evidence="2">Old leaves</tissue>
    </source>
</reference>
<dbReference type="EMBL" id="JBBPBM010000006">
    <property type="protein sequence ID" value="KAK8578661.1"/>
    <property type="molecule type" value="Genomic_DNA"/>
</dbReference>
<comment type="caution">
    <text evidence="2">The sequence shown here is derived from an EMBL/GenBank/DDBJ whole genome shotgun (WGS) entry which is preliminary data.</text>
</comment>
<evidence type="ECO:0000313" key="2">
    <source>
        <dbReference type="EMBL" id="KAK8578661.1"/>
    </source>
</evidence>
<proteinExistence type="predicted"/>
<dbReference type="InterPro" id="IPR025558">
    <property type="entry name" value="DUF4283"/>
</dbReference>
<gene>
    <name evidence="2" type="ORF">V6N12_069007</name>
</gene>